<reference evidence="1" key="1">
    <citation type="submission" date="2014-09" db="EMBL/GenBank/DDBJ databases">
        <authorList>
            <person name="Magalhaes I.L.F."/>
            <person name="Oliveira U."/>
            <person name="Santos F.R."/>
            <person name="Vidigal T.H.D.A."/>
            <person name="Brescovit A.D."/>
            <person name="Santos A.J."/>
        </authorList>
    </citation>
    <scope>NUCLEOTIDE SEQUENCE</scope>
    <source>
        <tissue evidence="1">Shoot tissue taken approximately 20 cm above the soil surface</tissue>
    </source>
</reference>
<accession>A0A0A9G3U0</accession>
<sequence>MHFLKKQPINLLKSVKLGSFLLQPLYFTCHLES</sequence>
<dbReference type="EMBL" id="GBRH01180680">
    <property type="protein sequence ID" value="JAE17216.1"/>
    <property type="molecule type" value="Transcribed_RNA"/>
</dbReference>
<protein>
    <submittedName>
        <fullName evidence="1">Uncharacterized protein</fullName>
    </submittedName>
</protein>
<proteinExistence type="predicted"/>
<evidence type="ECO:0000313" key="1">
    <source>
        <dbReference type="EMBL" id="JAE17216.1"/>
    </source>
</evidence>
<name>A0A0A9G3U0_ARUDO</name>
<organism evidence="1">
    <name type="scientific">Arundo donax</name>
    <name type="common">Giant reed</name>
    <name type="synonym">Donax arundinaceus</name>
    <dbReference type="NCBI Taxonomy" id="35708"/>
    <lineage>
        <taxon>Eukaryota</taxon>
        <taxon>Viridiplantae</taxon>
        <taxon>Streptophyta</taxon>
        <taxon>Embryophyta</taxon>
        <taxon>Tracheophyta</taxon>
        <taxon>Spermatophyta</taxon>
        <taxon>Magnoliopsida</taxon>
        <taxon>Liliopsida</taxon>
        <taxon>Poales</taxon>
        <taxon>Poaceae</taxon>
        <taxon>PACMAD clade</taxon>
        <taxon>Arundinoideae</taxon>
        <taxon>Arundineae</taxon>
        <taxon>Arundo</taxon>
    </lineage>
</organism>
<dbReference type="AlphaFoldDB" id="A0A0A9G3U0"/>
<reference evidence="1" key="2">
    <citation type="journal article" date="2015" name="Data Brief">
        <title>Shoot transcriptome of the giant reed, Arundo donax.</title>
        <authorList>
            <person name="Barrero R.A."/>
            <person name="Guerrero F.D."/>
            <person name="Moolhuijzen P."/>
            <person name="Goolsby J.A."/>
            <person name="Tidwell J."/>
            <person name="Bellgard S.E."/>
            <person name="Bellgard M.I."/>
        </authorList>
    </citation>
    <scope>NUCLEOTIDE SEQUENCE</scope>
    <source>
        <tissue evidence="1">Shoot tissue taken approximately 20 cm above the soil surface</tissue>
    </source>
</reference>